<proteinExistence type="predicted"/>
<dbReference type="InterPro" id="IPR029063">
    <property type="entry name" value="SAM-dependent_MTases_sf"/>
</dbReference>
<dbReference type="Gene3D" id="3.40.50.150">
    <property type="entry name" value="Vaccinia Virus protein VP39"/>
    <property type="match status" value="1"/>
</dbReference>
<gene>
    <name evidence="1" type="ORF">A7U43_25655</name>
</gene>
<dbReference type="AlphaFoldDB" id="A0A172UT01"/>
<dbReference type="EMBL" id="CP015596">
    <property type="protein sequence ID" value="ANE82191.1"/>
    <property type="molecule type" value="Genomic_DNA"/>
</dbReference>
<dbReference type="Proteomes" id="UP000077143">
    <property type="component" value="Chromosome"/>
</dbReference>
<protein>
    <recommendedName>
        <fullName evidence="3">Methyltransferase</fullName>
    </recommendedName>
</protein>
<dbReference type="SUPFAM" id="SSF53335">
    <property type="entry name" value="S-adenosyl-L-methionine-dependent methyltransferases"/>
    <property type="match status" value="1"/>
</dbReference>
<dbReference type="KEGG" id="madi:A7U43_25655"/>
<evidence type="ECO:0000313" key="1">
    <source>
        <dbReference type="EMBL" id="ANE82191.1"/>
    </source>
</evidence>
<dbReference type="STRING" id="1682113.A7U43_25655"/>
<evidence type="ECO:0008006" key="3">
    <source>
        <dbReference type="Google" id="ProtNLM"/>
    </source>
</evidence>
<reference evidence="1 2" key="1">
    <citation type="submission" date="2016-05" db="EMBL/GenBank/DDBJ databases">
        <title>Complete genome sequence of a phthalic acid esters degrading Mycobacterium sp. YC-RL4.</title>
        <authorList>
            <person name="Ren L."/>
            <person name="Fan S."/>
            <person name="Ruth N."/>
            <person name="Jia Y."/>
            <person name="Wang J."/>
            <person name="Qiao C."/>
        </authorList>
    </citation>
    <scope>NUCLEOTIDE SEQUENCE [LARGE SCALE GENOMIC DNA]</scope>
    <source>
        <strain evidence="1 2">YC-RL4</strain>
    </source>
</reference>
<dbReference type="Pfam" id="PF13578">
    <property type="entry name" value="Methyltransf_24"/>
    <property type="match status" value="1"/>
</dbReference>
<sequence>MLSDVMKCEYSTIIGYLDEADSDEALKSHIANSIAQNSLATFADREVRFGRRLGWYAVVRAMKPEVVIETGVDKGLGACLLTAALMRNSAEGYEGRYLGTDIDPDAGYLLSGKYAEFGQVLYGDSIETLTALDLTVDVFVNDSDHSAEYEAAEYEVVAQKLSGRAVILGDNCHVTDKLLEFSLKRGRHFLYFGERPADHWYPGGGIGISFVEDNQ</sequence>
<name>A0A172UT01_9MYCO</name>
<keyword evidence="2" id="KW-1185">Reference proteome</keyword>
<accession>A0A172UT01</accession>
<evidence type="ECO:0000313" key="2">
    <source>
        <dbReference type="Proteomes" id="UP000077143"/>
    </source>
</evidence>
<organism evidence="1 2">
    <name type="scientific">Mycobacterium adipatum</name>
    <dbReference type="NCBI Taxonomy" id="1682113"/>
    <lineage>
        <taxon>Bacteria</taxon>
        <taxon>Bacillati</taxon>
        <taxon>Actinomycetota</taxon>
        <taxon>Actinomycetes</taxon>
        <taxon>Mycobacteriales</taxon>
        <taxon>Mycobacteriaceae</taxon>
        <taxon>Mycobacterium</taxon>
    </lineage>
</organism>